<dbReference type="EMBL" id="FMBM01000002">
    <property type="protein sequence ID" value="SCC81920.1"/>
    <property type="molecule type" value="Genomic_DNA"/>
</dbReference>
<protein>
    <submittedName>
        <fullName evidence="4">HPt domain protein</fullName>
    </submittedName>
    <submittedName>
        <fullName evidence="5">Hpt domain-containing protein</fullName>
    </submittedName>
</protein>
<dbReference type="Pfam" id="PF01627">
    <property type="entry name" value="Hpt"/>
    <property type="match status" value="1"/>
</dbReference>
<dbReference type="SUPFAM" id="SSF47226">
    <property type="entry name" value="Histidine-containing phosphotransfer domain, HPT domain"/>
    <property type="match status" value="1"/>
</dbReference>
<dbReference type="GO" id="GO:0004672">
    <property type="term" value="F:protein kinase activity"/>
    <property type="evidence" value="ECO:0007669"/>
    <property type="project" value="UniProtKB-ARBA"/>
</dbReference>
<comment type="caution">
    <text evidence="4">The sequence shown here is derived from an EMBL/GenBank/DDBJ whole genome shotgun (WGS) entry which is preliminary data.</text>
</comment>
<evidence type="ECO:0000313" key="6">
    <source>
        <dbReference type="Proteomes" id="UP000050497"/>
    </source>
</evidence>
<dbReference type="InterPro" id="IPR008207">
    <property type="entry name" value="Sig_transdc_His_kin_Hpt_dom"/>
</dbReference>
<reference evidence="5 7" key="2">
    <citation type="submission" date="2016-08" db="EMBL/GenBank/DDBJ databases">
        <authorList>
            <person name="Varghese N."/>
            <person name="Submissions Spin"/>
        </authorList>
    </citation>
    <scope>NUCLEOTIDE SEQUENCE [LARGE SCALE GENOMIC DNA]</scope>
    <source>
        <strain evidence="5 7">HL-109</strain>
    </source>
</reference>
<sequence>MMKAAAASGWDMPLLDSDYLATATFDDEALAGELLGLFEGQCDALAPVIAREGGALQERIDAAHTLKGGARAIGARAVADAAERVESGLRSEGVLPRAEWARLETVIQETRAVIARRGAA</sequence>
<feature type="modified residue" description="Phosphohistidine" evidence="2">
    <location>
        <position position="64"/>
    </location>
</feature>
<evidence type="ECO:0000259" key="3">
    <source>
        <dbReference type="PROSITE" id="PS50894"/>
    </source>
</evidence>
<evidence type="ECO:0000256" key="2">
    <source>
        <dbReference type="PROSITE-ProRule" id="PRU00110"/>
    </source>
</evidence>
<proteinExistence type="predicted"/>
<keyword evidence="7" id="KW-1185">Reference proteome</keyword>
<name>A0A0P7X778_9HYPH</name>
<dbReference type="InterPro" id="IPR036641">
    <property type="entry name" value="HPT_dom_sf"/>
</dbReference>
<dbReference type="PROSITE" id="PS50894">
    <property type="entry name" value="HPT"/>
    <property type="match status" value="1"/>
</dbReference>
<keyword evidence="2" id="KW-0597">Phosphoprotein</keyword>
<organism evidence="4 6">
    <name type="scientific">Saliniramus fredricksonii</name>
    <dbReference type="NCBI Taxonomy" id="1653334"/>
    <lineage>
        <taxon>Bacteria</taxon>
        <taxon>Pseudomonadati</taxon>
        <taxon>Pseudomonadota</taxon>
        <taxon>Alphaproteobacteria</taxon>
        <taxon>Hyphomicrobiales</taxon>
        <taxon>Salinarimonadaceae</taxon>
        <taxon>Saliniramus</taxon>
    </lineage>
</organism>
<gene>
    <name evidence="5" type="ORF">GA0071312_2891</name>
    <name evidence="4" type="ORF">HLUCCO17_08485</name>
</gene>
<keyword evidence="1" id="KW-0902">Two-component regulatory system</keyword>
<evidence type="ECO:0000313" key="4">
    <source>
        <dbReference type="EMBL" id="KPQ10937.1"/>
    </source>
</evidence>
<dbReference type="CDD" id="cd00088">
    <property type="entry name" value="HPT"/>
    <property type="match status" value="1"/>
</dbReference>
<evidence type="ECO:0000313" key="7">
    <source>
        <dbReference type="Proteomes" id="UP000182800"/>
    </source>
</evidence>
<evidence type="ECO:0000256" key="1">
    <source>
        <dbReference type="ARBA" id="ARBA00023012"/>
    </source>
</evidence>
<dbReference type="AlphaFoldDB" id="A0A0P7X778"/>
<dbReference type="Proteomes" id="UP000050497">
    <property type="component" value="Unassembled WGS sequence"/>
</dbReference>
<feature type="domain" description="HPt" evidence="3">
    <location>
        <begin position="27"/>
        <end position="120"/>
    </location>
</feature>
<evidence type="ECO:0000313" key="5">
    <source>
        <dbReference type="EMBL" id="SCC81920.1"/>
    </source>
</evidence>
<dbReference type="Gene3D" id="1.20.120.160">
    <property type="entry name" value="HPT domain"/>
    <property type="match status" value="1"/>
</dbReference>
<dbReference type="EMBL" id="LJSX01000011">
    <property type="protein sequence ID" value="KPQ10937.1"/>
    <property type="molecule type" value="Genomic_DNA"/>
</dbReference>
<dbReference type="Proteomes" id="UP000182800">
    <property type="component" value="Unassembled WGS sequence"/>
</dbReference>
<dbReference type="GO" id="GO:0000160">
    <property type="term" value="P:phosphorelay signal transduction system"/>
    <property type="evidence" value="ECO:0007669"/>
    <property type="project" value="UniProtKB-KW"/>
</dbReference>
<reference evidence="4 6" key="1">
    <citation type="submission" date="2015-09" db="EMBL/GenBank/DDBJ databases">
        <title>Identification and resolution of microdiversity through metagenomic sequencing of parallel consortia.</title>
        <authorList>
            <person name="Nelson W.C."/>
            <person name="Romine M.F."/>
            <person name="Lindemann S.R."/>
        </authorList>
    </citation>
    <scope>NUCLEOTIDE SEQUENCE [LARGE SCALE GENOMIC DNA]</scope>
    <source>
        <strain evidence="4">HL-109</strain>
    </source>
</reference>
<accession>A0A0P7X778</accession>